<evidence type="ECO:0000313" key="3">
    <source>
        <dbReference type="Proteomes" id="UP000279959"/>
    </source>
</evidence>
<dbReference type="EMBL" id="AP018664">
    <property type="protein sequence ID" value="BBD97422.1"/>
    <property type="molecule type" value="Genomic_DNA"/>
</dbReference>
<reference evidence="2 3" key="1">
    <citation type="submission" date="2018-05" db="EMBL/GenBank/DDBJ databases">
        <title>Complete Genome Sequence of the Nonylphenol-Degrading Bacterium Sphingobium amiense DSM 16289T.</title>
        <authorList>
            <person name="Ootsuka M."/>
            <person name="Nishizawa T."/>
            <person name="Ohta H."/>
        </authorList>
    </citation>
    <scope>NUCLEOTIDE SEQUENCE [LARGE SCALE GENOMIC DNA]</scope>
    <source>
        <strain evidence="2 3">DSM 16289</strain>
    </source>
</reference>
<dbReference type="AlphaFoldDB" id="A0A494WAF9"/>
<gene>
    <name evidence="2" type="ORF">SAMIE_1009230</name>
</gene>
<evidence type="ECO:0000313" key="2">
    <source>
        <dbReference type="EMBL" id="BBD97422.1"/>
    </source>
</evidence>
<dbReference type="Proteomes" id="UP000279959">
    <property type="component" value="Chromosome"/>
</dbReference>
<feature type="coiled-coil region" evidence="1">
    <location>
        <begin position="53"/>
        <end position="80"/>
    </location>
</feature>
<dbReference type="RefSeq" id="WP_066699744.1">
    <property type="nucleotide sequence ID" value="NZ_AP018664.1"/>
</dbReference>
<protein>
    <recommendedName>
        <fullName evidence="4">CopG family transcriptional regulator</fullName>
    </recommendedName>
</protein>
<keyword evidence="1" id="KW-0175">Coiled coil</keyword>
<name>A0A494WAF9_9SPHN</name>
<sequence>MKRAPKIRQNLYIDREIGDALDAMATGHAGNKSRLVNDALRTWLRHRGASEAEAALRMRLNELSKELAAARRDIDIMVESLALFIRYQLMVTPPLGENDEVGRAQGRQRFEAFISQVGRQLATGKRTIAAPSAEGGEE</sequence>
<dbReference type="KEGG" id="sami:SAMIE_1009230"/>
<organism evidence="2 3">
    <name type="scientific">Sphingobium amiense</name>
    <dbReference type="NCBI Taxonomy" id="135719"/>
    <lineage>
        <taxon>Bacteria</taxon>
        <taxon>Pseudomonadati</taxon>
        <taxon>Pseudomonadota</taxon>
        <taxon>Alphaproteobacteria</taxon>
        <taxon>Sphingomonadales</taxon>
        <taxon>Sphingomonadaceae</taxon>
        <taxon>Sphingobium</taxon>
    </lineage>
</organism>
<evidence type="ECO:0000256" key="1">
    <source>
        <dbReference type="SAM" id="Coils"/>
    </source>
</evidence>
<keyword evidence="3" id="KW-1185">Reference proteome</keyword>
<accession>A0A494WAF9</accession>
<evidence type="ECO:0008006" key="4">
    <source>
        <dbReference type="Google" id="ProtNLM"/>
    </source>
</evidence>
<proteinExistence type="predicted"/>